<dbReference type="InterPro" id="IPR051913">
    <property type="entry name" value="GH2_Domain-Containing"/>
</dbReference>
<comment type="similarity">
    <text evidence="1">Belongs to the glycosyl hydrolase 2 family.</text>
</comment>
<gene>
    <name evidence="7" type="ORF">GCM10022252_21610</name>
</gene>
<dbReference type="InterPro" id="IPR006104">
    <property type="entry name" value="Glyco_hydro_2_N"/>
</dbReference>
<dbReference type="PRINTS" id="PR00132">
    <property type="entry name" value="GLHYDRLASE2"/>
</dbReference>
<evidence type="ECO:0000256" key="3">
    <source>
        <dbReference type="ARBA" id="ARBA00023295"/>
    </source>
</evidence>
<dbReference type="SUPFAM" id="SSF49303">
    <property type="entry name" value="beta-Galactosidase/glucuronidase domain"/>
    <property type="match status" value="1"/>
</dbReference>
<evidence type="ECO:0000259" key="5">
    <source>
        <dbReference type="Pfam" id="PF02836"/>
    </source>
</evidence>
<dbReference type="PANTHER" id="PTHR42732:SF1">
    <property type="entry name" value="BETA-MANNOSIDASE"/>
    <property type="match status" value="1"/>
</dbReference>
<keyword evidence="8" id="KW-1185">Reference proteome</keyword>
<dbReference type="RefSeq" id="WP_344917631.1">
    <property type="nucleotide sequence ID" value="NZ_BAABAQ010000003.1"/>
</dbReference>
<accession>A0ABP8AQJ4</accession>
<evidence type="ECO:0000259" key="6">
    <source>
        <dbReference type="Pfam" id="PF02837"/>
    </source>
</evidence>
<dbReference type="InterPro" id="IPR036156">
    <property type="entry name" value="Beta-gal/glucu_dom_sf"/>
</dbReference>
<dbReference type="InterPro" id="IPR006101">
    <property type="entry name" value="Glyco_hydro_2"/>
</dbReference>
<name>A0ABP8AQJ4_9ACTN</name>
<reference evidence="8" key="1">
    <citation type="journal article" date="2019" name="Int. J. Syst. Evol. Microbiol.">
        <title>The Global Catalogue of Microorganisms (GCM) 10K type strain sequencing project: providing services to taxonomists for standard genome sequencing and annotation.</title>
        <authorList>
            <consortium name="The Broad Institute Genomics Platform"/>
            <consortium name="The Broad Institute Genome Sequencing Center for Infectious Disease"/>
            <person name="Wu L."/>
            <person name="Ma J."/>
        </authorList>
    </citation>
    <scope>NUCLEOTIDE SEQUENCE [LARGE SCALE GENOMIC DNA]</scope>
    <source>
        <strain evidence="8">JCM 17388</strain>
    </source>
</reference>
<proteinExistence type="inferred from homology"/>
<dbReference type="Gene3D" id="2.60.120.260">
    <property type="entry name" value="Galactose-binding domain-like"/>
    <property type="match status" value="1"/>
</dbReference>
<dbReference type="Pfam" id="PF02836">
    <property type="entry name" value="Glyco_hydro_2_C"/>
    <property type="match status" value="1"/>
</dbReference>
<evidence type="ECO:0000256" key="1">
    <source>
        <dbReference type="ARBA" id="ARBA00007401"/>
    </source>
</evidence>
<evidence type="ECO:0000313" key="8">
    <source>
        <dbReference type="Proteomes" id="UP001501251"/>
    </source>
</evidence>
<dbReference type="Gene3D" id="3.20.20.80">
    <property type="entry name" value="Glycosidases"/>
    <property type="match status" value="1"/>
</dbReference>
<feature type="domain" description="Glycoside hydrolase family 2 catalytic" evidence="5">
    <location>
        <begin position="325"/>
        <end position="561"/>
    </location>
</feature>
<feature type="domain" description="Glycosyl hydrolases family 2 sugar binding" evidence="6">
    <location>
        <begin position="109"/>
        <end position="210"/>
    </location>
</feature>
<protein>
    <recommendedName>
        <fullName evidence="9">Beta-galactosidase</fullName>
    </recommendedName>
</protein>
<evidence type="ECO:0008006" key="9">
    <source>
        <dbReference type="Google" id="ProtNLM"/>
    </source>
</evidence>
<dbReference type="PANTHER" id="PTHR42732">
    <property type="entry name" value="BETA-GALACTOSIDASE"/>
    <property type="match status" value="1"/>
</dbReference>
<keyword evidence="2" id="KW-0378">Hydrolase</keyword>
<dbReference type="InterPro" id="IPR008979">
    <property type="entry name" value="Galactose-bd-like_sf"/>
</dbReference>
<dbReference type="EMBL" id="BAABAQ010000003">
    <property type="protein sequence ID" value="GAA4187651.1"/>
    <property type="molecule type" value="Genomic_DNA"/>
</dbReference>
<comment type="caution">
    <text evidence="7">The sequence shown here is derived from an EMBL/GenBank/DDBJ whole genome shotgun (WGS) entry which is preliminary data.</text>
</comment>
<dbReference type="Pfam" id="PF02837">
    <property type="entry name" value="Glyco_hydro_2_N"/>
    <property type="match status" value="1"/>
</dbReference>
<organism evidence="7 8">
    <name type="scientific">Streptosporangium oxazolinicum</name>
    <dbReference type="NCBI Taxonomy" id="909287"/>
    <lineage>
        <taxon>Bacteria</taxon>
        <taxon>Bacillati</taxon>
        <taxon>Actinomycetota</taxon>
        <taxon>Actinomycetes</taxon>
        <taxon>Streptosporangiales</taxon>
        <taxon>Streptosporangiaceae</taxon>
        <taxon>Streptosporangium</taxon>
    </lineage>
</organism>
<feature type="domain" description="Glycoside hydrolase family 2 immunoglobulin-like beta-sandwich" evidence="4">
    <location>
        <begin position="273"/>
        <end position="316"/>
    </location>
</feature>
<evidence type="ECO:0000259" key="4">
    <source>
        <dbReference type="Pfam" id="PF00703"/>
    </source>
</evidence>
<dbReference type="InterPro" id="IPR006102">
    <property type="entry name" value="Ig-like_GH2"/>
</dbReference>
<sequence>MNSPHVSRELGTLAPSVELRTLAGRVVPYAYGRPLPGGERQRSRRVIDLAGRWRGRRMAFDHDLSLTDRADSLAAIESDGFHSPDLDDSRWALRDLPACENGPGEPYEDGIWYRRRFTVAHADGERVRLTFTAVNYVADVWVNGRWIGWHEGGYTPFALDITDALTGGENVLVVRVDNPPWGSRTDIVPAVPSDWWNYTGIIQDVYLEILPAQSIARLDVVPSLNTLSTTIVAEGAFEARLRLHEAVVSEDLLATPYAEDLAGPQVWSASVSGVDVATLTIEVPDPRPWSPETPHLYVLIATLPNGDAYATQVGLRTVAIADAEPRILLNGRAARFHGVARHEDWADTGRTVGDPQRVVDDLTDIKSLGVTLLRTGHYPNHPLTYLVADRVGLAVMEEIPTWWFEPYQFADQLQRGIGEQMWREMIFRDYNRPSVLLWGGTNESMGVTYRAEFLRRLLCDLRLHYDDGRLITQTAAPDRPGPHDATQNVVDVPGWSTYFGVFMGEEGQESALTAAFLDRAHEEFPGKPILVTEFGTWAREDDGLAQRQLDVFAGTHPAYDRPYVAGAVWWTAYDWFTPIAGFNTFGLTHIDRRAHRPARAALRTAYRAAAPSTSGPPLAPRRPAIPLRPLLPQDWRVAPQLLADFAIEDTAHVIRDATVERVARPELSTGWAGEITVTGPETEVGFYLYHRPVDLSGHELFVRLLNPAGDCTVRLLVEGVPVYLPGPLPAGRWTTLSAGRVSLTTSHIHVTVAAARGQRLYVDGIFTKEIS</sequence>
<dbReference type="Gene3D" id="2.60.40.10">
    <property type="entry name" value="Immunoglobulins"/>
    <property type="match status" value="1"/>
</dbReference>
<dbReference type="InterPro" id="IPR006103">
    <property type="entry name" value="Glyco_hydro_2_cat"/>
</dbReference>
<dbReference type="Proteomes" id="UP001501251">
    <property type="component" value="Unassembled WGS sequence"/>
</dbReference>
<evidence type="ECO:0000313" key="7">
    <source>
        <dbReference type="EMBL" id="GAA4187651.1"/>
    </source>
</evidence>
<dbReference type="InterPro" id="IPR013783">
    <property type="entry name" value="Ig-like_fold"/>
</dbReference>
<evidence type="ECO:0000256" key="2">
    <source>
        <dbReference type="ARBA" id="ARBA00022801"/>
    </source>
</evidence>
<dbReference type="Pfam" id="PF00703">
    <property type="entry name" value="Glyco_hydro_2"/>
    <property type="match status" value="1"/>
</dbReference>
<dbReference type="SUPFAM" id="SSF49785">
    <property type="entry name" value="Galactose-binding domain-like"/>
    <property type="match status" value="1"/>
</dbReference>
<dbReference type="InterPro" id="IPR017853">
    <property type="entry name" value="GH"/>
</dbReference>
<keyword evidence="3" id="KW-0326">Glycosidase</keyword>
<dbReference type="SUPFAM" id="SSF51445">
    <property type="entry name" value="(Trans)glycosidases"/>
    <property type="match status" value="1"/>
</dbReference>